<reference evidence="3" key="1">
    <citation type="submission" date="2014-12" db="EMBL/GenBank/DDBJ databases">
        <title>Genome sequence of Clostridium beijerinckii strain 59B.</title>
        <authorList>
            <person name="Little G.T."/>
            <person name="Minton N.P."/>
        </authorList>
    </citation>
    <scope>NUCLEOTIDE SEQUENCE [LARGE SCALE GENOMIC DNA]</scope>
    <source>
        <strain evidence="3">59B</strain>
    </source>
</reference>
<protein>
    <submittedName>
        <fullName evidence="2">Uncharacterized protein</fullName>
    </submittedName>
</protein>
<dbReference type="RefSeq" id="WP_041896877.1">
    <property type="nucleotide sequence ID" value="NZ_CP010086.2"/>
</dbReference>
<dbReference type="EMBL" id="CP010086">
    <property type="protein sequence ID" value="AJG99436.1"/>
    <property type="molecule type" value="Genomic_DNA"/>
</dbReference>
<accession>A0A0B5QMG8</accession>
<sequence>MKKTIFICFILLFMSLNLNSIPAVAQPVSKIFSRSIYRMKDLNLIPNVEYTVKNSSPSETFLIIFDGNKIIQQSIRLEGNSINYVLRPMKEDFNFVILGTGQLIFTSTNVNP</sequence>
<keyword evidence="1" id="KW-0732">Signal</keyword>
<feature type="chain" id="PRO_5002105894" evidence="1">
    <location>
        <begin position="26"/>
        <end position="112"/>
    </location>
</feature>
<organism evidence="2 3">
    <name type="scientific">Clostridium beijerinckii</name>
    <name type="common">Clostridium MP</name>
    <dbReference type="NCBI Taxonomy" id="1520"/>
    <lineage>
        <taxon>Bacteria</taxon>
        <taxon>Bacillati</taxon>
        <taxon>Bacillota</taxon>
        <taxon>Clostridia</taxon>
        <taxon>Eubacteriales</taxon>
        <taxon>Clostridiaceae</taxon>
        <taxon>Clostridium</taxon>
    </lineage>
</organism>
<dbReference type="OrthoDB" id="1924904at2"/>
<evidence type="ECO:0000256" key="1">
    <source>
        <dbReference type="SAM" id="SignalP"/>
    </source>
</evidence>
<feature type="signal peptide" evidence="1">
    <location>
        <begin position="1"/>
        <end position="25"/>
    </location>
</feature>
<evidence type="ECO:0000313" key="3">
    <source>
        <dbReference type="Proteomes" id="UP000031866"/>
    </source>
</evidence>
<gene>
    <name evidence="2" type="ORF">LF65_02866</name>
</gene>
<name>A0A0B5QMG8_CLOBE</name>
<dbReference type="KEGG" id="cbei:LF65_02866"/>
<dbReference type="AlphaFoldDB" id="A0A0B5QMG8"/>
<evidence type="ECO:0000313" key="2">
    <source>
        <dbReference type="EMBL" id="AJG99436.1"/>
    </source>
</evidence>
<dbReference type="Proteomes" id="UP000031866">
    <property type="component" value="Chromosome"/>
</dbReference>
<proteinExistence type="predicted"/>